<dbReference type="Proteomes" id="UP000270487">
    <property type="component" value="Chromosome"/>
</dbReference>
<sequence length="71" mass="7990">MKKSQTDRFKHLPEMQQFVCLKALQHIEQTALQSGVIGMAVSVLLTDGQTVTLSKFDADPEEVSIITSWQR</sequence>
<organism evidence="1 3">
    <name type="scientific">Serratia fonticola</name>
    <dbReference type="NCBI Taxonomy" id="47917"/>
    <lineage>
        <taxon>Bacteria</taxon>
        <taxon>Pseudomonadati</taxon>
        <taxon>Pseudomonadota</taxon>
        <taxon>Gammaproteobacteria</taxon>
        <taxon>Enterobacterales</taxon>
        <taxon>Yersiniaceae</taxon>
        <taxon>Serratia</taxon>
    </lineage>
</organism>
<dbReference type="AlphaFoldDB" id="A0A0F7HCK9"/>
<name>A0A0F7HCK9_SERFO</name>
<gene>
    <name evidence="2" type="ORF">NCTC12965_02067</name>
    <name evidence="1" type="ORF">NCTC13193_01418</name>
</gene>
<dbReference type="KEGG" id="sfw:WN53_14605"/>
<evidence type="ECO:0000313" key="2">
    <source>
        <dbReference type="EMBL" id="VTR24902.1"/>
    </source>
</evidence>
<dbReference type="EMBL" id="LR134492">
    <property type="protein sequence ID" value="VEI65795.1"/>
    <property type="molecule type" value="Genomic_DNA"/>
</dbReference>
<dbReference type="RefSeq" id="WP_046808087.1">
    <property type="nucleotide sequence ID" value="NZ_CAMFLQ010000001.1"/>
</dbReference>
<proteinExistence type="predicted"/>
<accession>A0A0F7HCK9</accession>
<dbReference type="EMBL" id="CABEEZ010000038">
    <property type="protein sequence ID" value="VTR24902.1"/>
    <property type="molecule type" value="Genomic_DNA"/>
</dbReference>
<protein>
    <submittedName>
        <fullName evidence="1">Uncharacterized protein</fullName>
    </submittedName>
</protein>
<reference evidence="1 3" key="1">
    <citation type="submission" date="2018-12" db="EMBL/GenBank/DDBJ databases">
        <authorList>
            <consortium name="Pathogen Informatics"/>
        </authorList>
    </citation>
    <scope>NUCLEOTIDE SEQUENCE [LARGE SCALE GENOMIC DNA]</scope>
    <source>
        <strain evidence="2">NCTC12965</strain>
        <strain evidence="1 3">NCTC13193</strain>
    </source>
</reference>
<evidence type="ECO:0000313" key="3">
    <source>
        <dbReference type="Proteomes" id="UP000270487"/>
    </source>
</evidence>
<dbReference type="GeneID" id="30321403"/>
<evidence type="ECO:0000313" key="1">
    <source>
        <dbReference type="EMBL" id="VEI65795.1"/>
    </source>
</evidence>